<evidence type="ECO:0000313" key="2">
    <source>
        <dbReference type="Proteomes" id="UP000464178"/>
    </source>
</evidence>
<organism evidence="1 2">
    <name type="scientific">Gemmata massiliana</name>
    <dbReference type="NCBI Taxonomy" id="1210884"/>
    <lineage>
        <taxon>Bacteria</taxon>
        <taxon>Pseudomonadati</taxon>
        <taxon>Planctomycetota</taxon>
        <taxon>Planctomycetia</taxon>
        <taxon>Gemmatales</taxon>
        <taxon>Gemmataceae</taxon>
        <taxon>Gemmata</taxon>
    </lineage>
</organism>
<dbReference type="EMBL" id="LR593886">
    <property type="protein sequence ID" value="VTR97396.1"/>
    <property type="molecule type" value="Genomic_DNA"/>
</dbReference>
<evidence type="ECO:0000313" key="1">
    <source>
        <dbReference type="EMBL" id="VTR97396.1"/>
    </source>
</evidence>
<sequence length="234" mass="27136">MHPEADAFLDAIFDNPGDDTPRLVYADWLEEHGQEDYAQFIRLQCAAAHEKLWSDEANRLWEEIGRVWNRLYDDWSLASSLELNWIDVIHFERGFLRTDVVLGDQQIEEIANYWAGFLIGEVRLLNVSDLAWLAESPISKQLRKVSLSLGADSEWQDSDDQCLDKFVHSAFTQKIRVLDLSHMSMRQAMVKALLLPDALRDLRELRISFPERADCNPDEATRQLEACFELVVRQ</sequence>
<proteinExistence type="predicted"/>
<keyword evidence="2" id="KW-1185">Reference proteome</keyword>
<dbReference type="InterPro" id="IPR014338">
    <property type="entry name" value="CHP02996_rpt-companion-dom"/>
</dbReference>
<protein>
    <submittedName>
        <fullName evidence="1">Repeat-companion domain protein</fullName>
    </submittedName>
</protein>
<name>A0A6P2DA11_9BACT</name>
<dbReference type="Proteomes" id="UP000464178">
    <property type="component" value="Chromosome"/>
</dbReference>
<accession>A0A6P2DA11</accession>
<reference evidence="1 2" key="1">
    <citation type="submission" date="2019-05" db="EMBL/GenBank/DDBJ databases">
        <authorList>
            <consortium name="Science for Life Laboratories"/>
        </authorList>
    </citation>
    <scope>NUCLEOTIDE SEQUENCE [LARGE SCALE GENOMIC DNA]</scope>
    <source>
        <strain evidence="1">Soil9</strain>
    </source>
</reference>
<gene>
    <name evidence="1" type="ORF">SOIL9_07390</name>
</gene>
<dbReference type="NCBIfam" id="TIGR02996">
    <property type="entry name" value="rpt_mate_G_obs"/>
    <property type="match status" value="1"/>
</dbReference>
<dbReference type="RefSeq" id="WP_232069827.1">
    <property type="nucleotide sequence ID" value="NZ_LR593886.1"/>
</dbReference>
<dbReference type="KEGG" id="gms:SOIL9_07390"/>
<dbReference type="AlphaFoldDB" id="A0A6P2DA11"/>